<reference evidence="2 3" key="1">
    <citation type="submission" date="2019-06" db="EMBL/GenBank/DDBJ databases">
        <title>Complete genome sequence of Antarcticibacterium flavum KCTC 52984T from an Antarctic marine sediment.</title>
        <authorList>
            <person name="Lee Y.M."/>
            <person name="Shin S.C."/>
        </authorList>
    </citation>
    <scope>NUCLEOTIDE SEQUENCE [LARGE SCALE GENOMIC DNA]</scope>
    <source>
        <strain evidence="2 3">KCTC 52984</strain>
    </source>
</reference>
<dbReference type="AlphaFoldDB" id="A0A5B7X255"/>
<evidence type="ECO:0000313" key="2">
    <source>
        <dbReference type="EMBL" id="QCY69487.1"/>
    </source>
</evidence>
<organism evidence="2 3">
    <name type="scientific">Antarcticibacterium flavum</name>
    <dbReference type="NCBI Taxonomy" id="2058175"/>
    <lineage>
        <taxon>Bacteria</taxon>
        <taxon>Pseudomonadati</taxon>
        <taxon>Bacteroidota</taxon>
        <taxon>Flavobacteriia</taxon>
        <taxon>Flavobacteriales</taxon>
        <taxon>Flavobacteriaceae</taxon>
        <taxon>Antarcticibacterium</taxon>
    </lineage>
</organism>
<dbReference type="Proteomes" id="UP000309016">
    <property type="component" value="Chromosome"/>
</dbReference>
<keyword evidence="3" id="KW-1185">Reference proteome</keyword>
<gene>
    <name evidence="2" type="ORF">FHG64_08840</name>
</gene>
<dbReference type="OrthoDB" id="9808473at2"/>
<protein>
    <submittedName>
        <fullName evidence="2">DUF3108 domain-containing protein</fullName>
    </submittedName>
</protein>
<feature type="signal peptide" evidence="1">
    <location>
        <begin position="1"/>
        <end position="24"/>
    </location>
</feature>
<evidence type="ECO:0000256" key="1">
    <source>
        <dbReference type="SAM" id="SignalP"/>
    </source>
</evidence>
<dbReference type="KEGG" id="afla:FHG64_08840"/>
<dbReference type="InterPro" id="IPR021457">
    <property type="entry name" value="DUF3108"/>
</dbReference>
<evidence type="ECO:0000313" key="3">
    <source>
        <dbReference type="Proteomes" id="UP000309016"/>
    </source>
</evidence>
<dbReference type="RefSeq" id="WP_139066054.1">
    <property type="nucleotide sequence ID" value="NZ_CP040812.1"/>
</dbReference>
<keyword evidence="1" id="KW-0732">Signal</keyword>
<proteinExistence type="predicted"/>
<name>A0A5B7X255_9FLAO</name>
<sequence>MKKNRIAVIILLLVFLPLSLFSQAAYDVGEWFKFRVHYGPLNAGYATMEVADASFNSKDTYHVVGKGWSAGAVHAFFRVNDNYETYIDKNTGLPYRFIRQIDEGGHTRDQQVDFNHDLNKAYVFDRKKQTNESYQVPDGVQDMLSAFYYLRNDLNGKPLVPGKEYKLNMFYGDESNEFKLKFLGREVINTKFGKIATLKFRPYVLAGRVFEEKESLTFWVSDDKNKMPVKISAKLVVGSLNASLEEFKGLKHPLQIIMD</sequence>
<dbReference type="EMBL" id="CP040812">
    <property type="protein sequence ID" value="QCY69487.1"/>
    <property type="molecule type" value="Genomic_DNA"/>
</dbReference>
<dbReference type="Pfam" id="PF11306">
    <property type="entry name" value="DUF3108"/>
    <property type="match status" value="1"/>
</dbReference>
<accession>A0A5B7X255</accession>
<feature type="chain" id="PRO_5023070374" evidence="1">
    <location>
        <begin position="25"/>
        <end position="259"/>
    </location>
</feature>